<dbReference type="GO" id="GO:0097589">
    <property type="term" value="C:archaeal-type flagellum"/>
    <property type="evidence" value="ECO:0007669"/>
    <property type="project" value="UniProtKB-SubCell"/>
</dbReference>
<keyword evidence="6" id="KW-0472">Membrane</keyword>
<evidence type="ECO:0000313" key="8">
    <source>
        <dbReference type="Proteomes" id="UP000019434"/>
    </source>
</evidence>
<keyword evidence="6" id="KW-0812">Transmembrane</keyword>
<gene>
    <name evidence="7" type="ORF">BD01_1151</name>
</gene>
<dbReference type="NCBIfam" id="TIGR02537">
    <property type="entry name" value="arch_flag_Nterm"/>
    <property type="match status" value="1"/>
</dbReference>
<dbReference type="Pfam" id="PF01917">
    <property type="entry name" value="Flagellin_arch-type"/>
    <property type="match status" value="2"/>
</dbReference>
<organism evidence="7 8">
    <name type="scientific">Thermococcus nautili</name>
    <dbReference type="NCBI Taxonomy" id="195522"/>
    <lineage>
        <taxon>Archaea</taxon>
        <taxon>Methanobacteriati</taxon>
        <taxon>Methanobacteriota</taxon>
        <taxon>Thermococci</taxon>
        <taxon>Thermococcales</taxon>
        <taxon>Thermococcaceae</taxon>
        <taxon>Thermococcus</taxon>
    </lineage>
</organism>
<comment type="subcellular location">
    <subcellularLocation>
        <location evidence="2 5">Archaeal flagellum</location>
    </subcellularLocation>
</comment>
<dbReference type="InterPro" id="IPR002774">
    <property type="entry name" value="Flagellin_arc-type"/>
</dbReference>
<comment type="similarity">
    <text evidence="3 5">Belongs to the archaeal flagellin family.</text>
</comment>
<evidence type="ECO:0000256" key="4">
    <source>
        <dbReference type="ARBA" id="ARBA00022440"/>
    </source>
</evidence>
<reference evidence="7 8" key="1">
    <citation type="submission" date="2014-02" db="EMBL/GenBank/DDBJ databases">
        <title>Genome Sequence of an Hyperthermophilic Archaeon, Thermococcus nautili 30-1, producing viral vesicles.</title>
        <authorList>
            <person name="Oberto J."/>
            <person name="Gaudin M."/>
            <person name="Cossu M."/>
            <person name="Gorlas A."/>
            <person name="Slesarev A."/>
            <person name="Marguet E."/>
            <person name="Forterre P."/>
        </authorList>
    </citation>
    <scope>NUCLEOTIDE SEQUENCE [LARGE SCALE GENOMIC DNA]</scope>
    <source>
        <strain evidence="7 8">30-1</strain>
    </source>
</reference>
<proteinExistence type="inferred from homology"/>
<dbReference type="InterPro" id="IPR013373">
    <property type="entry name" value="Flagellin/pilin_N_arc"/>
</dbReference>
<evidence type="ECO:0000256" key="2">
    <source>
        <dbReference type="ARBA" id="ARBA00004618"/>
    </source>
</evidence>
<dbReference type="EMBL" id="CP007264">
    <property type="protein sequence ID" value="AHL22768.1"/>
    <property type="molecule type" value="Genomic_DNA"/>
</dbReference>
<dbReference type="STRING" id="195522.BD01_1151"/>
<keyword evidence="4 5" id="KW-0974">Archaeal flagellum</keyword>
<keyword evidence="8" id="KW-1185">Reference proteome</keyword>
<keyword evidence="7" id="KW-0966">Cell projection</keyword>
<sequence>MRKGRRGAVGIGTLIVFIAMVLVAAVAAAVLINTSGYLQQKASSTGRETTQDVASGIKVVKVVGYDPATPPASGKIERLAVYVSPNAGSAGIDMKKVRVVLSDGDKQAIFNYFVGDFPSGSFQIDDDENFDETTETGQNPLTIASALGINVKVDTATPSYEISFTDGTNTISFTTTTATDISETGVYVGKKFTVTVYSDKDAVIAITYNNKVVGSLVLDKGANTIVVEARDYGATTFANIDYIKVYNEKYPTHYIAWGKQSDQGTSAPADGSTVTVLDVTTANSVSVDDDANLFETTETNNAPLALTNGGTITIAYSEGTTTGDGLIGGGTDDSITVTVGTTTWTFADADFTQSTVDIDGDGNADTVATATKTVYIAENATINGVAVGPGIHTIKIVAADLASDGTGEDSPDYMAFYIDDTLVDEKTDTANQVTSLSISLTVTDSTPKLVGAAFTGFDSISGGIFGETNDAWAGIRAITNFGIMVVQDNDNSLKDTTPTLNNGDIAIITIDVGNVFGGFQPRQKVTGKVIPEFGAPGVIEFTTPTSFNTNVITLQ</sequence>
<protein>
    <recommendedName>
        <fullName evidence="5">Flagellin</fullName>
    </recommendedName>
</protein>
<accession>W8NU45</accession>
<dbReference type="eggNOG" id="arCOG01829">
    <property type="taxonomic scope" value="Archaea"/>
</dbReference>
<evidence type="ECO:0000256" key="1">
    <source>
        <dbReference type="ARBA" id="ARBA00002236"/>
    </source>
</evidence>
<comment type="function">
    <text evidence="1 5">Flagellin is the subunit protein which polymerizes to form the filaments of archaeal flagella.</text>
</comment>
<evidence type="ECO:0000256" key="6">
    <source>
        <dbReference type="SAM" id="Phobius"/>
    </source>
</evidence>
<evidence type="ECO:0000256" key="3">
    <source>
        <dbReference type="ARBA" id="ARBA00010256"/>
    </source>
</evidence>
<keyword evidence="7" id="KW-0969">Cilium</keyword>
<dbReference type="KEGG" id="tnu:BD01_1151"/>
<dbReference type="AlphaFoldDB" id="W8NU45"/>
<dbReference type="PANTHER" id="PTHR35903">
    <property type="entry name" value="FLAGELLIN B1"/>
    <property type="match status" value="1"/>
</dbReference>
<evidence type="ECO:0000313" key="7">
    <source>
        <dbReference type="EMBL" id="AHL22768.1"/>
    </source>
</evidence>
<feature type="transmembrane region" description="Helical" evidence="6">
    <location>
        <begin position="7"/>
        <end position="32"/>
    </location>
</feature>
<dbReference type="GO" id="GO:0005198">
    <property type="term" value="F:structural molecule activity"/>
    <property type="evidence" value="ECO:0007669"/>
    <property type="project" value="InterPro"/>
</dbReference>
<keyword evidence="7" id="KW-0282">Flagellum</keyword>
<dbReference type="HOGENOM" id="CLU_490607_0_0_2"/>
<keyword evidence="6" id="KW-1133">Transmembrane helix</keyword>
<evidence type="ECO:0000256" key="5">
    <source>
        <dbReference type="RuleBase" id="RU361282"/>
    </source>
</evidence>
<dbReference type="PANTHER" id="PTHR35903:SF1">
    <property type="entry name" value="FLAGELLIN B1"/>
    <property type="match status" value="1"/>
</dbReference>
<name>W8NU45_9EURY</name>
<dbReference type="GO" id="GO:0097588">
    <property type="term" value="P:archaeal or bacterial-type flagellum-dependent cell motility"/>
    <property type="evidence" value="ECO:0007669"/>
    <property type="project" value="InterPro"/>
</dbReference>
<dbReference type="Proteomes" id="UP000019434">
    <property type="component" value="Chromosome"/>
</dbReference>